<sequence length="102" mass="11583">MALPPTAYTACHDCLFTFDLLDEIMDYLGQVRDPPNHDVIPRRSSRRSLLSFGLTCGALSELALKVLWHRLDNLVPLLKLLPRFMVIPGQHWSVKGMLAPRD</sequence>
<dbReference type="EMBL" id="JARJCM010000063">
    <property type="protein sequence ID" value="KAJ7033761.1"/>
    <property type="molecule type" value="Genomic_DNA"/>
</dbReference>
<comment type="caution">
    <text evidence="1">The sequence shown here is derived from an EMBL/GenBank/DDBJ whole genome shotgun (WGS) entry which is preliminary data.</text>
</comment>
<accession>A0AAD6SVB3</accession>
<dbReference type="Proteomes" id="UP001218188">
    <property type="component" value="Unassembled WGS sequence"/>
</dbReference>
<proteinExistence type="predicted"/>
<name>A0AAD6SVB3_9AGAR</name>
<reference evidence="1" key="1">
    <citation type="submission" date="2023-03" db="EMBL/GenBank/DDBJ databases">
        <title>Massive genome expansion in bonnet fungi (Mycena s.s.) driven by repeated elements and novel gene families across ecological guilds.</title>
        <authorList>
            <consortium name="Lawrence Berkeley National Laboratory"/>
            <person name="Harder C.B."/>
            <person name="Miyauchi S."/>
            <person name="Viragh M."/>
            <person name="Kuo A."/>
            <person name="Thoen E."/>
            <person name="Andreopoulos B."/>
            <person name="Lu D."/>
            <person name="Skrede I."/>
            <person name="Drula E."/>
            <person name="Henrissat B."/>
            <person name="Morin E."/>
            <person name="Kohler A."/>
            <person name="Barry K."/>
            <person name="LaButti K."/>
            <person name="Morin E."/>
            <person name="Salamov A."/>
            <person name="Lipzen A."/>
            <person name="Mereny Z."/>
            <person name="Hegedus B."/>
            <person name="Baldrian P."/>
            <person name="Stursova M."/>
            <person name="Weitz H."/>
            <person name="Taylor A."/>
            <person name="Grigoriev I.V."/>
            <person name="Nagy L.G."/>
            <person name="Martin F."/>
            <person name="Kauserud H."/>
        </authorList>
    </citation>
    <scope>NUCLEOTIDE SEQUENCE</scope>
    <source>
        <strain evidence="1">CBHHK200</strain>
    </source>
</reference>
<dbReference type="AlphaFoldDB" id="A0AAD6SVB3"/>
<evidence type="ECO:0000313" key="1">
    <source>
        <dbReference type="EMBL" id="KAJ7033761.1"/>
    </source>
</evidence>
<protein>
    <submittedName>
        <fullName evidence="1">Uncharacterized protein</fullName>
    </submittedName>
</protein>
<gene>
    <name evidence="1" type="ORF">C8F04DRAFT_1395928</name>
</gene>
<keyword evidence="2" id="KW-1185">Reference proteome</keyword>
<evidence type="ECO:0000313" key="2">
    <source>
        <dbReference type="Proteomes" id="UP001218188"/>
    </source>
</evidence>
<organism evidence="1 2">
    <name type="scientific">Mycena alexandri</name>
    <dbReference type="NCBI Taxonomy" id="1745969"/>
    <lineage>
        <taxon>Eukaryota</taxon>
        <taxon>Fungi</taxon>
        <taxon>Dikarya</taxon>
        <taxon>Basidiomycota</taxon>
        <taxon>Agaricomycotina</taxon>
        <taxon>Agaricomycetes</taxon>
        <taxon>Agaricomycetidae</taxon>
        <taxon>Agaricales</taxon>
        <taxon>Marasmiineae</taxon>
        <taxon>Mycenaceae</taxon>
        <taxon>Mycena</taxon>
    </lineage>
</organism>